<name>A0ABD1F0U4_HYPHA</name>
<keyword evidence="2" id="KW-1185">Reference proteome</keyword>
<gene>
    <name evidence="1" type="ORF">ABEB36_003700</name>
</gene>
<reference evidence="1 2" key="1">
    <citation type="submission" date="2024-05" db="EMBL/GenBank/DDBJ databases">
        <title>Genetic variation in Jamaican populations of the coffee berry borer (Hypothenemus hampei).</title>
        <authorList>
            <person name="Errbii M."/>
            <person name="Myrie A."/>
        </authorList>
    </citation>
    <scope>NUCLEOTIDE SEQUENCE [LARGE SCALE GENOMIC DNA]</scope>
    <source>
        <strain evidence="1">JA-Hopewell-2020-01-JO</strain>
        <tissue evidence="1">Whole body</tissue>
    </source>
</reference>
<evidence type="ECO:0000313" key="2">
    <source>
        <dbReference type="Proteomes" id="UP001566132"/>
    </source>
</evidence>
<sequence>MSTNLYATLYWCTMLQQQYPPMNFDKGISSLLVQNPVNMEIVTKTSSTVHKLCQIFYQFGYWNNILTLSNRIEYQIDNAFVTKVFLVLSEQNPNNSVKEFPMAYQKLEIK</sequence>
<accession>A0ABD1F0U4</accession>
<organism evidence="1 2">
    <name type="scientific">Hypothenemus hampei</name>
    <name type="common">Coffee berry borer</name>
    <dbReference type="NCBI Taxonomy" id="57062"/>
    <lineage>
        <taxon>Eukaryota</taxon>
        <taxon>Metazoa</taxon>
        <taxon>Ecdysozoa</taxon>
        <taxon>Arthropoda</taxon>
        <taxon>Hexapoda</taxon>
        <taxon>Insecta</taxon>
        <taxon>Pterygota</taxon>
        <taxon>Neoptera</taxon>
        <taxon>Endopterygota</taxon>
        <taxon>Coleoptera</taxon>
        <taxon>Polyphaga</taxon>
        <taxon>Cucujiformia</taxon>
        <taxon>Curculionidae</taxon>
        <taxon>Scolytinae</taxon>
        <taxon>Hypothenemus</taxon>
    </lineage>
</organism>
<dbReference type="EMBL" id="JBDJPC010000003">
    <property type="protein sequence ID" value="KAL1508877.1"/>
    <property type="molecule type" value="Genomic_DNA"/>
</dbReference>
<dbReference type="Proteomes" id="UP001566132">
    <property type="component" value="Unassembled WGS sequence"/>
</dbReference>
<comment type="caution">
    <text evidence="1">The sequence shown here is derived from an EMBL/GenBank/DDBJ whole genome shotgun (WGS) entry which is preliminary data.</text>
</comment>
<evidence type="ECO:0000313" key="1">
    <source>
        <dbReference type="EMBL" id="KAL1508877.1"/>
    </source>
</evidence>
<proteinExistence type="predicted"/>
<protein>
    <submittedName>
        <fullName evidence="1">Uncharacterized protein</fullName>
    </submittedName>
</protein>
<dbReference type="AlphaFoldDB" id="A0ABD1F0U4"/>